<gene>
    <name evidence="2" type="ORF">L3X38_012858</name>
</gene>
<dbReference type="EMBL" id="JAJFAZ020000002">
    <property type="protein sequence ID" value="KAI5344981.1"/>
    <property type="molecule type" value="Genomic_DNA"/>
</dbReference>
<comment type="caution">
    <text evidence="2">The sequence shown here is derived from an EMBL/GenBank/DDBJ whole genome shotgun (WGS) entry which is preliminary data.</text>
</comment>
<feature type="region of interest" description="Disordered" evidence="1">
    <location>
        <begin position="109"/>
        <end position="131"/>
    </location>
</feature>
<evidence type="ECO:0000256" key="1">
    <source>
        <dbReference type="SAM" id="MobiDB-lite"/>
    </source>
</evidence>
<keyword evidence="3" id="KW-1185">Reference proteome</keyword>
<dbReference type="Proteomes" id="UP001054821">
    <property type="component" value="Chromosome 2"/>
</dbReference>
<dbReference type="AlphaFoldDB" id="A0AAD4WKV6"/>
<protein>
    <submittedName>
        <fullName evidence="2">Uncharacterized protein</fullName>
    </submittedName>
</protein>
<accession>A0AAD4WKV6</accession>
<proteinExistence type="predicted"/>
<evidence type="ECO:0000313" key="2">
    <source>
        <dbReference type="EMBL" id="KAI5344981.1"/>
    </source>
</evidence>
<feature type="compositionally biased region" description="Gly residues" evidence="1">
    <location>
        <begin position="119"/>
        <end position="131"/>
    </location>
</feature>
<organism evidence="2 3">
    <name type="scientific">Prunus dulcis</name>
    <name type="common">Almond</name>
    <name type="synonym">Amygdalus dulcis</name>
    <dbReference type="NCBI Taxonomy" id="3755"/>
    <lineage>
        <taxon>Eukaryota</taxon>
        <taxon>Viridiplantae</taxon>
        <taxon>Streptophyta</taxon>
        <taxon>Embryophyta</taxon>
        <taxon>Tracheophyta</taxon>
        <taxon>Spermatophyta</taxon>
        <taxon>Magnoliopsida</taxon>
        <taxon>eudicotyledons</taxon>
        <taxon>Gunneridae</taxon>
        <taxon>Pentapetalae</taxon>
        <taxon>rosids</taxon>
        <taxon>fabids</taxon>
        <taxon>Rosales</taxon>
        <taxon>Rosaceae</taxon>
        <taxon>Amygdaloideae</taxon>
        <taxon>Amygdaleae</taxon>
        <taxon>Prunus</taxon>
    </lineage>
</organism>
<sequence length="131" mass="14433">MPLFYGAQSDNASPENLKTTAPNSYPRYNTLFRATFVLGPTPKSGWKWPIAAAEVRLIFNSKIELSTLRIDQFLPNHQLEHAEGMNFHTLIARNGGRRREIGVGEVRATSGRKSPFSGGWSGGRCRGKAGS</sequence>
<name>A0AAD4WKV6_PRUDU</name>
<evidence type="ECO:0000313" key="3">
    <source>
        <dbReference type="Proteomes" id="UP001054821"/>
    </source>
</evidence>
<reference evidence="2 3" key="1">
    <citation type="journal article" date="2022" name="G3 (Bethesda)">
        <title>Whole-genome sequence and methylome profiling of the almond [Prunus dulcis (Mill.) D.A. Webb] cultivar 'Nonpareil'.</title>
        <authorList>
            <person name="D'Amico-Willman K.M."/>
            <person name="Ouma W.Z."/>
            <person name="Meulia T."/>
            <person name="Sideli G.M."/>
            <person name="Gradziel T.M."/>
            <person name="Fresnedo-Ramirez J."/>
        </authorList>
    </citation>
    <scope>NUCLEOTIDE SEQUENCE [LARGE SCALE GENOMIC DNA]</scope>
    <source>
        <strain evidence="2">Clone GOH B32 T37-40</strain>
    </source>
</reference>